<evidence type="ECO:0000313" key="2">
    <source>
        <dbReference type="Proteomes" id="UP000831701"/>
    </source>
</evidence>
<gene>
    <name evidence="1" type="ORF">L3Q82_018128</name>
</gene>
<keyword evidence="2" id="KW-1185">Reference proteome</keyword>
<dbReference type="Proteomes" id="UP000831701">
    <property type="component" value="Chromosome 21"/>
</dbReference>
<name>A0ACB8VHZ3_9TELE</name>
<protein>
    <submittedName>
        <fullName evidence="1">Uncharacterized protein</fullName>
    </submittedName>
</protein>
<accession>A0ACB8VHZ3</accession>
<organism evidence="1 2">
    <name type="scientific">Scortum barcoo</name>
    <name type="common">barcoo grunter</name>
    <dbReference type="NCBI Taxonomy" id="214431"/>
    <lineage>
        <taxon>Eukaryota</taxon>
        <taxon>Metazoa</taxon>
        <taxon>Chordata</taxon>
        <taxon>Craniata</taxon>
        <taxon>Vertebrata</taxon>
        <taxon>Euteleostomi</taxon>
        <taxon>Actinopterygii</taxon>
        <taxon>Neopterygii</taxon>
        <taxon>Teleostei</taxon>
        <taxon>Neoteleostei</taxon>
        <taxon>Acanthomorphata</taxon>
        <taxon>Eupercaria</taxon>
        <taxon>Centrarchiformes</taxon>
        <taxon>Terapontoidei</taxon>
        <taxon>Terapontidae</taxon>
        <taxon>Scortum</taxon>
    </lineage>
</organism>
<reference evidence="1" key="1">
    <citation type="submission" date="2022-04" db="EMBL/GenBank/DDBJ databases">
        <title>Jade perch genome.</title>
        <authorList>
            <person name="Chao B."/>
        </authorList>
    </citation>
    <scope>NUCLEOTIDE SEQUENCE</scope>
    <source>
        <strain evidence="1">CB-2022</strain>
    </source>
</reference>
<sequence length="214" mass="23632">MISGKLPEDLSYLFSPEDGAKGICECLEEKEEGGDSSLSLSSGLSRLHGALLFIMLSFAASRGFCQVFAEVNRRSYPTFGSVIRAFTTSSPTCGEASDSASVVTYAQLKTMLSNRDIQLFDVRNLDEYQAGHIPAAVNIPLGNLEESLKLSPELFKLMFEVKPPEKDDTNIVFHCRSGKRSSKALDIARQLGFSRARHYEGGYSEWVEQEKEGK</sequence>
<comment type="caution">
    <text evidence="1">The sequence shown here is derived from an EMBL/GenBank/DDBJ whole genome shotgun (WGS) entry which is preliminary data.</text>
</comment>
<dbReference type="EMBL" id="CM041551">
    <property type="protein sequence ID" value="KAI3355280.1"/>
    <property type="molecule type" value="Genomic_DNA"/>
</dbReference>
<evidence type="ECO:0000313" key="1">
    <source>
        <dbReference type="EMBL" id="KAI3355280.1"/>
    </source>
</evidence>
<proteinExistence type="predicted"/>